<dbReference type="Proteomes" id="UP000765509">
    <property type="component" value="Unassembled WGS sequence"/>
</dbReference>
<reference evidence="1" key="1">
    <citation type="submission" date="2021-03" db="EMBL/GenBank/DDBJ databases">
        <title>Draft genome sequence of rust myrtle Austropuccinia psidii MF-1, a brazilian biotype.</title>
        <authorList>
            <person name="Quecine M.C."/>
            <person name="Pachon D.M.R."/>
            <person name="Bonatelli M.L."/>
            <person name="Correr F.H."/>
            <person name="Franceschini L.M."/>
            <person name="Leite T.F."/>
            <person name="Margarido G.R.A."/>
            <person name="Almeida C.A."/>
            <person name="Ferrarezi J.A."/>
            <person name="Labate C.A."/>
        </authorList>
    </citation>
    <scope>NUCLEOTIDE SEQUENCE</scope>
    <source>
        <strain evidence="1">MF-1</strain>
    </source>
</reference>
<dbReference type="OrthoDB" id="2498244at2759"/>
<sequence>MNKASNYPFDTSTIPQSKRAISNTLHPIIPLPTSAISRYIHQLSLFIMEISYFQSPKGINSWKYLQSEEGLETVDNFPFSCADISIINSHNHNLDEDRPSINSRISISPIYKTMFPKDLFKSGVNLCLESMLGIKMESNIFKLCSQALKLFAPKK</sequence>
<name>A0A9Q3B899_9BASI</name>
<evidence type="ECO:0000313" key="1">
    <source>
        <dbReference type="EMBL" id="MBW0460386.1"/>
    </source>
</evidence>
<proteinExistence type="predicted"/>
<accession>A0A9Q3B899</accession>
<dbReference type="EMBL" id="AVOT02000008">
    <property type="protein sequence ID" value="MBW0460386.1"/>
    <property type="molecule type" value="Genomic_DNA"/>
</dbReference>
<dbReference type="AlphaFoldDB" id="A0A9Q3B899"/>
<protein>
    <submittedName>
        <fullName evidence="1">Uncharacterized protein</fullName>
    </submittedName>
</protein>
<evidence type="ECO:0000313" key="2">
    <source>
        <dbReference type="Proteomes" id="UP000765509"/>
    </source>
</evidence>
<gene>
    <name evidence="1" type="ORF">O181_000101</name>
</gene>
<keyword evidence="2" id="KW-1185">Reference proteome</keyword>
<organism evidence="1 2">
    <name type="scientific">Austropuccinia psidii MF-1</name>
    <dbReference type="NCBI Taxonomy" id="1389203"/>
    <lineage>
        <taxon>Eukaryota</taxon>
        <taxon>Fungi</taxon>
        <taxon>Dikarya</taxon>
        <taxon>Basidiomycota</taxon>
        <taxon>Pucciniomycotina</taxon>
        <taxon>Pucciniomycetes</taxon>
        <taxon>Pucciniales</taxon>
        <taxon>Sphaerophragmiaceae</taxon>
        <taxon>Austropuccinia</taxon>
    </lineage>
</organism>
<comment type="caution">
    <text evidence="1">The sequence shown here is derived from an EMBL/GenBank/DDBJ whole genome shotgun (WGS) entry which is preliminary data.</text>
</comment>